<protein>
    <recommendedName>
        <fullName evidence="4 12">Signal peptidase I</fullName>
        <ecNumber evidence="4 12">3.4.21.89</ecNumber>
    </recommendedName>
</protein>
<evidence type="ECO:0000256" key="3">
    <source>
        <dbReference type="ARBA" id="ARBA00009370"/>
    </source>
</evidence>
<dbReference type="CDD" id="cd06530">
    <property type="entry name" value="S26_SPase_I"/>
    <property type="match status" value="1"/>
</dbReference>
<evidence type="ECO:0000259" key="14">
    <source>
        <dbReference type="Pfam" id="PF10502"/>
    </source>
</evidence>
<evidence type="ECO:0000256" key="6">
    <source>
        <dbReference type="ARBA" id="ARBA00022670"/>
    </source>
</evidence>
<dbReference type="InterPro" id="IPR019533">
    <property type="entry name" value="Peptidase_S26"/>
</dbReference>
<feature type="active site" evidence="11">
    <location>
        <position position="78"/>
    </location>
</feature>
<feature type="active site" evidence="11">
    <location>
        <position position="37"/>
    </location>
</feature>
<dbReference type="GO" id="GO:0009003">
    <property type="term" value="F:signal peptidase activity"/>
    <property type="evidence" value="ECO:0007669"/>
    <property type="project" value="UniProtKB-EC"/>
</dbReference>
<dbReference type="InterPro" id="IPR036286">
    <property type="entry name" value="LexA/Signal_pep-like_sf"/>
</dbReference>
<dbReference type="PANTHER" id="PTHR43390">
    <property type="entry name" value="SIGNAL PEPTIDASE I"/>
    <property type="match status" value="1"/>
</dbReference>
<keyword evidence="16" id="KW-1185">Reference proteome</keyword>
<dbReference type="PROSITE" id="PS00760">
    <property type="entry name" value="SPASE_I_2"/>
    <property type="match status" value="1"/>
</dbReference>
<organism evidence="15 16">
    <name type="scientific">Gracilibacillus halophilus YIM-C55.5</name>
    <dbReference type="NCBI Taxonomy" id="1308866"/>
    <lineage>
        <taxon>Bacteria</taxon>
        <taxon>Bacillati</taxon>
        <taxon>Bacillota</taxon>
        <taxon>Bacilli</taxon>
        <taxon>Bacillales</taxon>
        <taxon>Bacillaceae</taxon>
        <taxon>Gracilibacillus</taxon>
    </lineage>
</organism>
<dbReference type="SUPFAM" id="SSF51306">
    <property type="entry name" value="LexA/Signal peptidase"/>
    <property type="match status" value="1"/>
</dbReference>
<comment type="caution">
    <text evidence="15">The sequence shown here is derived from an EMBL/GenBank/DDBJ whole genome shotgun (WGS) entry which is preliminary data.</text>
</comment>
<keyword evidence="8 12" id="KW-0378">Hydrolase</keyword>
<keyword evidence="10 12" id="KW-0472">Membrane</keyword>
<feature type="domain" description="Peptidase S26" evidence="14">
    <location>
        <begin position="7"/>
        <end position="171"/>
    </location>
</feature>
<dbReference type="FunFam" id="2.10.109.10:FF:000008">
    <property type="entry name" value="Signal peptidase I"/>
    <property type="match status" value="1"/>
</dbReference>
<evidence type="ECO:0000256" key="5">
    <source>
        <dbReference type="ARBA" id="ARBA00022475"/>
    </source>
</evidence>
<dbReference type="InterPro" id="IPR019756">
    <property type="entry name" value="Pept_S26A_signal_pept_1_Ser-AS"/>
</dbReference>
<dbReference type="NCBIfam" id="TIGR02227">
    <property type="entry name" value="sigpep_I_bact"/>
    <property type="match status" value="1"/>
</dbReference>
<evidence type="ECO:0000256" key="7">
    <source>
        <dbReference type="ARBA" id="ARBA00022692"/>
    </source>
</evidence>
<dbReference type="EC" id="3.4.21.89" evidence="4 12"/>
<dbReference type="InterPro" id="IPR000223">
    <property type="entry name" value="Pept_S26A_signal_pept_1"/>
</dbReference>
<evidence type="ECO:0000256" key="4">
    <source>
        <dbReference type="ARBA" id="ARBA00013208"/>
    </source>
</evidence>
<dbReference type="PANTHER" id="PTHR43390:SF1">
    <property type="entry name" value="CHLOROPLAST PROCESSING PEPTIDASE"/>
    <property type="match status" value="1"/>
</dbReference>
<reference evidence="15 16" key="1">
    <citation type="submission" date="2013-03" db="EMBL/GenBank/DDBJ databases">
        <title>Draft genome sequence of Gracibacillus halophilus YIM-C55.5, a moderately halophilic and thermophilic organism from the Xiaochaidamu salt lake.</title>
        <authorList>
            <person name="Sugumar T."/>
            <person name="Polireddy D.R."/>
            <person name="Antony A."/>
            <person name="Madhava Y.R."/>
            <person name="Sivakumar N."/>
        </authorList>
    </citation>
    <scope>NUCLEOTIDE SEQUENCE [LARGE SCALE GENOMIC DNA]</scope>
    <source>
        <strain evidence="15 16">YIM-C55.5</strain>
    </source>
</reference>
<dbReference type="GO" id="GO:0005886">
    <property type="term" value="C:plasma membrane"/>
    <property type="evidence" value="ECO:0007669"/>
    <property type="project" value="UniProtKB-SubCell"/>
</dbReference>
<dbReference type="Pfam" id="PF10502">
    <property type="entry name" value="Peptidase_S26"/>
    <property type="match status" value="1"/>
</dbReference>
<evidence type="ECO:0000256" key="10">
    <source>
        <dbReference type="ARBA" id="ARBA00023136"/>
    </source>
</evidence>
<evidence type="ECO:0000256" key="9">
    <source>
        <dbReference type="ARBA" id="ARBA00022989"/>
    </source>
</evidence>
<dbReference type="Proteomes" id="UP000012283">
    <property type="component" value="Unassembled WGS sequence"/>
</dbReference>
<gene>
    <name evidence="15" type="ORF">J416_14997</name>
</gene>
<dbReference type="PROSITE" id="PS00501">
    <property type="entry name" value="SPASE_I_1"/>
    <property type="match status" value="1"/>
</dbReference>
<evidence type="ECO:0000313" key="16">
    <source>
        <dbReference type="Proteomes" id="UP000012283"/>
    </source>
</evidence>
<evidence type="ECO:0000256" key="13">
    <source>
        <dbReference type="RuleBase" id="RU362042"/>
    </source>
</evidence>
<dbReference type="GO" id="GO:0006465">
    <property type="term" value="P:signal peptide processing"/>
    <property type="evidence" value="ECO:0007669"/>
    <property type="project" value="InterPro"/>
</dbReference>
<evidence type="ECO:0000256" key="11">
    <source>
        <dbReference type="PIRSR" id="PIRSR600223-1"/>
    </source>
</evidence>
<dbReference type="GO" id="GO:0004252">
    <property type="term" value="F:serine-type endopeptidase activity"/>
    <property type="evidence" value="ECO:0007669"/>
    <property type="project" value="InterPro"/>
</dbReference>
<keyword evidence="9 12" id="KW-1133">Transmembrane helix</keyword>
<dbReference type="InterPro" id="IPR019758">
    <property type="entry name" value="Pept_S26A_signal_pept_1_CS"/>
</dbReference>
<proteinExistence type="inferred from homology"/>
<keyword evidence="7 12" id="KW-0812">Transmembrane</keyword>
<evidence type="ECO:0000256" key="8">
    <source>
        <dbReference type="ARBA" id="ARBA00022801"/>
    </source>
</evidence>
<dbReference type="PRINTS" id="PR00727">
    <property type="entry name" value="LEADERPTASE"/>
</dbReference>
<dbReference type="PATRIC" id="fig|1308866.3.peg.3016"/>
<dbReference type="InterPro" id="IPR019757">
    <property type="entry name" value="Pept_S26A_signal_pept_1_Lys-AS"/>
</dbReference>
<keyword evidence="6 12" id="KW-0645">Protease</keyword>
<dbReference type="EMBL" id="APML01000084">
    <property type="protein sequence ID" value="ENH95649.1"/>
    <property type="molecule type" value="Genomic_DNA"/>
</dbReference>
<evidence type="ECO:0000256" key="2">
    <source>
        <dbReference type="ARBA" id="ARBA00004401"/>
    </source>
</evidence>
<keyword evidence="5" id="KW-1003">Cell membrane</keyword>
<evidence type="ECO:0000256" key="12">
    <source>
        <dbReference type="RuleBase" id="RU003993"/>
    </source>
</evidence>
<evidence type="ECO:0000256" key="1">
    <source>
        <dbReference type="ARBA" id="ARBA00000677"/>
    </source>
</evidence>
<comment type="catalytic activity">
    <reaction evidence="1 12">
        <text>Cleavage of hydrophobic, N-terminal signal or leader sequences from secreted and periplasmic proteins.</text>
        <dbReference type="EC" id="3.4.21.89"/>
    </reaction>
</comment>
<dbReference type="AlphaFoldDB" id="N4W8V0"/>
<dbReference type="Gene3D" id="2.10.109.10">
    <property type="entry name" value="Umud Fragment, subunit A"/>
    <property type="match status" value="1"/>
</dbReference>
<evidence type="ECO:0000313" key="15">
    <source>
        <dbReference type="EMBL" id="ENH95649.1"/>
    </source>
</evidence>
<dbReference type="STRING" id="1308866.J416_14997"/>
<sequence length="182" mass="21404">MRKIKWISVIRIVCISLIFVYIFRSYLFASYVVNGKSMEPTLHDGNLLMVNKVIYDVTAIDRFDVIVFRANEQEDYVKRVIGKPGDHIKYRNDVLYLNGTEVEESYLKPFRKKYATPLTEDFTLQEVTGETEVPEGKLFVLGDHRKRSYDSRDIGFVDRETVIGKVDIRYWPISELNFQFIQ</sequence>
<comment type="subcellular location">
    <subcellularLocation>
        <location evidence="2">Cell membrane</location>
        <topology evidence="2">Single-pass type II membrane protein</topology>
    </subcellularLocation>
    <subcellularLocation>
        <location evidence="13">Membrane</location>
        <topology evidence="13">Single-pass type II membrane protein</topology>
    </subcellularLocation>
</comment>
<dbReference type="OrthoDB" id="9802919at2"/>
<comment type="similarity">
    <text evidence="3 13">Belongs to the peptidase S26 family.</text>
</comment>
<dbReference type="eggNOG" id="COG0681">
    <property type="taxonomic scope" value="Bacteria"/>
</dbReference>
<dbReference type="RefSeq" id="WP_003474360.1">
    <property type="nucleotide sequence ID" value="NZ_APML01000084.1"/>
</dbReference>
<dbReference type="PROSITE" id="PS00761">
    <property type="entry name" value="SPASE_I_3"/>
    <property type="match status" value="1"/>
</dbReference>
<name>N4W8V0_9BACI</name>
<feature type="transmembrane region" description="Helical" evidence="12">
    <location>
        <begin position="12"/>
        <end position="33"/>
    </location>
</feature>
<accession>N4W8V0</accession>